<dbReference type="GO" id="GO:0005634">
    <property type="term" value="C:nucleus"/>
    <property type="evidence" value="ECO:0007669"/>
    <property type="project" value="TreeGrafter"/>
</dbReference>
<keyword evidence="5" id="KW-1185">Reference proteome</keyword>
<dbReference type="Proteomes" id="UP000820818">
    <property type="component" value="Linkage Group LG1"/>
</dbReference>
<dbReference type="InterPro" id="IPR051229">
    <property type="entry name" value="ALYREF_mRNA_export"/>
</dbReference>
<evidence type="ECO:0000259" key="3">
    <source>
        <dbReference type="PROSITE" id="PS50102"/>
    </source>
</evidence>
<reference evidence="4 5" key="1">
    <citation type="submission" date="2022-05" db="EMBL/GenBank/DDBJ databases">
        <title>A multi-omics perspective on studying reproductive biology in Daphnia sinensis.</title>
        <authorList>
            <person name="Jia J."/>
        </authorList>
    </citation>
    <scope>NUCLEOTIDE SEQUENCE [LARGE SCALE GENOMIC DNA]</scope>
    <source>
        <strain evidence="4 5">WSL</strain>
    </source>
</reference>
<keyword evidence="1 2" id="KW-0694">RNA-binding</keyword>
<gene>
    <name evidence="4" type="ORF">GHT06_008078</name>
</gene>
<dbReference type="EMBL" id="WJBH02000001">
    <property type="protein sequence ID" value="KAI9564340.1"/>
    <property type="molecule type" value="Genomic_DNA"/>
</dbReference>
<dbReference type="SMART" id="SM00360">
    <property type="entry name" value="RRM"/>
    <property type="match status" value="2"/>
</dbReference>
<dbReference type="GO" id="GO:0006406">
    <property type="term" value="P:mRNA export from nucleus"/>
    <property type="evidence" value="ECO:0007669"/>
    <property type="project" value="TreeGrafter"/>
</dbReference>
<proteinExistence type="predicted"/>
<dbReference type="PROSITE" id="PS50102">
    <property type="entry name" value="RRM"/>
    <property type="match status" value="2"/>
</dbReference>
<dbReference type="InterPro" id="IPR012677">
    <property type="entry name" value="Nucleotide-bd_a/b_plait_sf"/>
</dbReference>
<evidence type="ECO:0000313" key="5">
    <source>
        <dbReference type="Proteomes" id="UP000820818"/>
    </source>
</evidence>
<organism evidence="4 5">
    <name type="scientific">Daphnia sinensis</name>
    <dbReference type="NCBI Taxonomy" id="1820382"/>
    <lineage>
        <taxon>Eukaryota</taxon>
        <taxon>Metazoa</taxon>
        <taxon>Ecdysozoa</taxon>
        <taxon>Arthropoda</taxon>
        <taxon>Crustacea</taxon>
        <taxon>Branchiopoda</taxon>
        <taxon>Diplostraca</taxon>
        <taxon>Cladocera</taxon>
        <taxon>Anomopoda</taxon>
        <taxon>Daphniidae</taxon>
        <taxon>Daphnia</taxon>
        <taxon>Daphnia similis group</taxon>
    </lineage>
</organism>
<dbReference type="InterPro" id="IPR035979">
    <property type="entry name" value="RBD_domain_sf"/>
</dbReference>
<feature type="domain" description="RRM" evidence="3">
    <location>
        <begin position="28"/>
        <end position="106"/>
    </location>
</feature>
<dbReference type="SUPFAM" id="SSF54928">
    <property type="entry name" value="RNA-binding domain, RBD"/>
    <property type="match status" value="2"/>
</dbReference>
<evidence type="ECO:0000256" key="2">
    <source>
        <dbReference type="PROSITE-ProRule" id="PRU00176"/>
    </source>
</evidence>
<dbReference type="PANTHER" id="PTHR19965:SF82">
    <property type="entry name" value="THO COMPLEX SUBUNIT 4"/>
    <property type="match status" value="1"/>
</dbReference>
<dbReference type="Gene3D" id="3.30.70.330">
    <property type="match status" value="2"/>
</dbReference>
<feature type="domain" description="RRM" evidence="3">
    <location>
        <begin position="194"/>
        <end position="272"/>
    </location>
</feature>
<name>A0AAD5LKD3_9CRUS</name>
<accession>A0AAD5LKD3</accession>
<sequence>MKINQVFRGLHQISIFSREFYEVKQTTEYLWVYNLSYATTTQEIVNYFEELVGPIEYFAMQLDKDTDLLCKAEIIFHRAEDARRALLLYDGTQFDGRPMVLKLLVDGRQIHPEQIVFPGSVIRLPVVSEELLLPDDVTCDFSNDTNFDQSNCEGAVMFLPEEDRSDVASFEKSQGDRKLEKTYPPSDISGENDYRLLVSNLQYSVKGEQLLEFFEKMAGPVEYVGMYLDDKGFLCGKAIIVFRHPEDAQKALVCCNGTVLKGRRIYLKLYVNGQRLHANQIVLPESSSAEDWIYPHVPFVSLPSPNCMTEYFPDDPILGPFTMPTIEESKDQRPIHPQGPGFPPFLPLVFVKDCVRPYVTPVFE</sequence>
<dbReference type="AlphaFoldDB" id="A0AAD5LKD3"/>
<dbReference type="CDD" id="cd00590">
    <property type="entry name" value="RRM_SF"/>
    <property type="match status" value="2"/>
</dbReference>
<dbReference type="GO" id="GO:0003729">
    <property type="term" value="F:mRNA binding"/>
    <property type="evidence" value="ECO:0007669"/>
    <property type="project" value="TreeGrafter"/>
</dbReference>
<dbReference type="InterPro" id="IPR000504">
    <property type="entry name" value="RRM_dom"/>
</dbReference>
<comment type="caution">
    <text evidence="4">The sequence shown here is derived from an EMBL/GenBank/DDBJ whole genome shotgun (WGS) entry which is preliminary data.</text>
</comment>
<dbReference type="PANTHER" id="PTHR19965">
    <property type="entry name" value="RNA AND EXPORT FACTOR BINDING PROTEIN"/>
    <property type="match status" value="1"/>
</dbReference>
<protein>
    <recommendedName>
        <fullName evidence="3">RRM domain-containing protein</fullName>
    </recommendedName>
</protein>
<evidence type="ECO:0000256" key="1">
    <source>
        <dbReference type="ARBA" id="ARBA00022884"/>
    </source>
</evidence>
<dbReference type="Pfam" id="PF00076">
    <property type="entry name" value="RRM_1"/>
    <property type="match status" value="2"/>
</dbReference>
<evidence type="ECO:0000313" key="4">
    <source>
        <dbReference type="EMBL" id="KAI9564340.1"/>
    </source>
</evidence>